<evidence type="ECO:0000256" key="3">
    <source>
        <dbReference type="PROSITE-ProRule" id="PRU00221"/>
    </source>
</evidence>
<gene>
    <name evidence="5" type="ORF">C6P40_002387</name>
</gene>
<dbReference type="Pfam" id="PF00400">
    <property type="entry name" value="WD40"/>
    <property type="match status" value="4"/>
</dbReference>
<keyword evidence="2" id="KW-0677">Repeat</keyword>
<dbReference type="CDD" id="cd00200">
    <property type="entry name" value="WD40"/>
    <property type="match status" value="1"/>
</dbReference>
<comment type="caution">
    <text evidence="5">The sequence shown here is derived from an EMBL/GenBank/DDBJ whole genome shotgun (WGS) entry which is preliminary data.</text>
</comment>
<reference evidence="5" key="1">
    <citation type="submission" date="2020-11" db="EMBL/GenBank/DDBJ databases">
        <title>Kefir isolates.</title>
        <authorList>
            <person name="Marcisauskas S."/>
            <person name="Kim Y."/>
            <person name="Blasche S."/>
        </authorList>
    </citation>
    <scope>NUCLEOTIDE SEQUENCE</scope>
    <source>
        <strain evidence="5">Olga-1</strain>
    </source>
</reference>
<dbReference type="GO" id="GO:0003729">
    <property type="term" value="F:mRNA binding"/>
    <property type="evidence" value="ECO:0007669"/>
    <property type="project" value="TreeGrafter"/>
</dbReference>
<dbReference type="Proteomes" id="UP000697127">
    <property type="component" value="Unassembled WGS sequence"/>
</dbReference>
<evidence type="ECO:0000313" key="6">
    <source>
        <dbReference type="Proteomes" id="UP000697127"/>
    </source>
</evidence>
<dbReference type="PROSITE" id="PS50082">
    <property type="entry name" value="WD_REPEATS_2"/>
    <property type="match status" value="3"/>
</dbReference>
<feature type="region of interest" description="Disordered" evidence="4">
    <location>
        <begin position="119"/>
        <end position="145"/>
    </location>
</feature>
<keyword evidence="1 3" id="KW-0853">WD repeat</keyword>
<sequence length="501" mass="56838">MSLVQGYSSDSESENDSVGKISDIILPSLPHATSNEITKTVSGKFQKEFIDPLRFEKNKRIHKDFLIGNEEDGITELKKRKIYESQKATKAKSKVLNIQKSKKGDPSKFDDDFNGYKGSWGSSSSSSSPEHDSNETNDNEEIIEGTPIINGIETENFDFKESSNYYGNKSKNYSIFDLPKDYQIRFATTIAGQKEYFVPKKLLSSYKAHESAVTSLQFLPNSGHLLLSSGNDCMVKLWSVTKPKTLIRDYHCHTRAVKHCSFNNDGHQFVSCSYDRTVKIWDTEIGEVSYKKRLNSNPNMATFVPNKPDEIMVALQSAKVEHLDSRTGETIQTYEHHQSAITWIEFLNNGNQFITASDDRTLKIWDIRINMPIKYIQDPKQQAMPIVKKHPTLPFFVGQSMDNQILVYSCKKGDKFKKNNQKSFSGHNNAAYAIGMGFTPDGKTIFSGDSNGFCYFWDWKTSKIVRKIKISDKVISCVDMHPLETSLVSMAGFDGNIYIYT</sequence>
<dbReference type="PANTHER" id="PTHR43979">
    <property type="entry name" value="PRE-MRNA-PROCESSING FACTOR 17"/>
    <property type="match status" value="1"/>
</dbReference>
<dbReference type="SUPFAM" id="SSF50978">
    <property type="entry name" value="WD40 repeat-like"/>
    <property type="match status" value="1"/>
</dbReference>
<dbReference type="PROSITE" id="PS50294">
    <property type="entry name" value="WD_REPEATS_REGION"/>
    <property type="match status" value="3"/>
</dbReference>
<feature type="repeat" description="WD" evidence="3">
    <location>
        <begin position="206"/>
        <end position="248"/>
    </location>
</feature>
<dbReference type="SMART" id="SM00320">
    <property type="entry name" value="WD40"/>
    <property type="match status" value="5"/>
</dbReference>
<dbReference type="InterPro" id="IPR032847">
    <property type="entry name" value="PRPF17"/>
</dbReference>
<dbReference type="PANTHER" id="PTHR43979:SF1">
    <property type="entry name" value="PRE-MRNA-PROCESSING FACTOR 17"/>
    <property type="match status" value="1"/>
</dbReference>
<dbReference type="InterPro" id="IPR001680">
    <property type="entry name" value="WD40_rpt"/>
</dbReference>
<organism evidence="5 6">
    <name type="scientific">Pichia californica</name>
    <dbReference type="NCBI Taxonomy" id="460514"/>
    <lineage>
        <taxon>Eukaryota</taxon>
        <taxon>Fungi</taxon>
        <taxon>Dikarya</taxon>
        <taxon>Ascomycota</taxon>
        <taxon>Saccharomycotina</taxon>
        <taxon>Pichiomycetes</taxon>
        <taxon>Pichiales</taxon>
        <taxon>Pichiaceae</taxon>
        <taxon>Pichia</taxon>
    </lineage>
</organism>
<evidence type="ECO:0008006" key="7">
    <source>
        <dbReference type="Google" id="ProtNLM"/>
    </source>
</evidence>
<dbReference type="PRINTS" id="PR00320">
    <property type="entry name" value="GPROTEINBRPT"/>
</dbReference>
<evidence type="ECO:0000256" key="4">
    <source>
        <dbReference type="SAM" id="MobiDB-lite"/>
    </source>
</evidence>
<dbReference type="GO" id="GO:0000398">
    <property type="term" value="P:mRNA splicing, via spliceosome"/>
    <property type="evidence" value="ECO:0007669"/>
    <property type="project" value="InterPro"/>
</dbReference>
<dbReference type="GO" id="GO:0071013">
    <property type="term" value="C:catalytic step 2 spliceosome"/>
    <property type="evidence" value="ECO:0007669"/>
    <property type="project" value="InterPro"/>
</dbReference>
<feature type="repeat" description="WD" evidence="3">
    <location>
        <begin position="250"/>
        <end position="291"/>
    </location>
</feature>
<dbReference type="AlphaFoldDB" id="A0A9P6WI47"/>
<protein>
    <recommendedName>
        <fullName evidence="7">Pre-mRNA splicing factor</fullName>
    </recommendedName>
</protein>
<accession>A0A9P6WI47</accession>
<name>A0A9P6WI47_9ASCO</name>
<dbReference type="Gene3D" id="2.130.10.10">
    <property type="entry name" value="YVTN repeat-like/Quinoprotein amine dehydrogenase"/>
    <property type="match status" value="1"/>
</dbReference>
<dbReference type="InterPro" id="IPR015943">
    <property type="entry name" value="WD40/YVTN_repeat-like_dom_sf"/>
</dbReference>
<feature type="repeat" description="WD" evidence="3">
    <location>
        <begin position="334"/>
        <end position="368"/>
    </location>
</feature>
<dbReference type="EMBL" id="PUHW01000266">
    <property type="protein sequence ID" value="KAG0687402.1"/>
    <property type="molecule type" value="Genomic_DNA"/>
</dbReference>
<evidence type="ECO:0000256" key="1">
    <source>
        <dbReference type="ARBA" id="ARBA00022574"/>
    </source>
</evidence>
<evidence type="ECO:0000256" key="2">
    <source>
        <dbReference type="ARBA" id="ARBA00022737"/>
    </source>
</evidence>
<dbReference type="InterPro" id="IPR020472">
    <property type="entry name" value="WD40_PAC1"/>
</dbReference>
<dbReference type="InterPro" id="IPR036322">
    <property type="entry name" value="WD40_repeat_dom_sf"/>
</dbReference>
<proteinExistence type="predicted"/>
<evidence type="ECO:0000313" key="5">
    <source>
        <dbReference type="EMBL" id="KAG0687402.1"/>
    </source>
</evidence>
<keyword evidence="6" id="KW-1185">Reference proteome</keyword>